<accession>A0AAN8URF2</accession>
<dbReference type="SUPFAM" id="SSF54403">
    <property type="entry name" value="Cystatin/monellin"/>
    <property type="match status" value="1"/>
</dbReference>
<feature type="domain" description="Cystatin" evidence="4">
    <location>
        <begin position="31"/>
        <end position="121"/>
    </location>
</feature>
<keyword evidence="3" id="KW-0732">Signal</keyword>
<dbReference type="PANTHER" id="PTHR47364">
    <property type="entry name" value="CYSTEINE PROTEINASE INHIBITOR 5"/>
    <property type="match status" value="1"/>
</dbReference>
<evidence type="ECO:0000259" key="4">
    <source>
        <dbReference type="Pfam" id="PF16845"/>
    </source>
</evidence>
<gene>
    <name evidence="5" type="ORF">RJ641_017586</name>
</gene>
<protein>
    <submittedName>
        <fullName evidence="5">Cystatin domain</fullName>
    </submittedName>
</protein>
<dbReference type="InterPro" id="IPR046350">
    <property type="entry name" value="Cystatin_sf"/>
</dbReference>
<evidence type="ECO:0000256" key="3">
    <source>
        <dbReference type="SAM" id="SignalP"/>
    </source>
</evidence>
<dbReference type="EMBL" id="JBAMMX010000022">
    <property type="protein sequence ID" value="KAK6919164.1"/>
    <property type="molecule type" value="Genomic_DNA"/>
</dbReference>
<dbReference type="Pfam" id="PF16845">
    <property type="entry name" value="SQAPI"/>
    <property type="match status" value="1"/>
</dbReference>
<dbReference type="Proteomes" id="UP001370490">
    <property type="component" value="Unassembled WGS sequence"/>
</dbReference>
<feature type="chain" id="PRO_5043050939" evidence="3">
    <location>
        <begin position="23"/>
        <end position="123"/>
    </location>
</feature>
<keyword evidence="6" id="KW-1185">Reference proteome</keyword>
<evidence type="ECO:0000256" key="1">
    <source>
        <dbReference type="ARBA" id="ARBA00022690"/>
    </source>
</evidence>
<dbReference type="Gene3D" id="3.10.450.10">
    <property type="match status" value="1"/>
</dbReference>
<dbReference type="GO" id="GO:0004869">
    <property type="term" value="F:cysteine-type endopeptidase inhibitor activity"/>
    <property type="evidence" value="ECO:0007669"/>
    <property type="project" value="UniProtKB-KW"/>
</dbReference>
<proteinExistence type="predicted"/>
<keyword evidence="1" id="KW-0646">Protease inhibitor</keyword>
<feature type="signal peptide" evidence="3">
    <location>
        <begin position="1"/>
        <end position="22"/>
    </location>
</feature>
<reference evidence="5 6" key="1">
    <citation type="submission" date="2023-12" db="EMBL/GenBank/DDBJ databases">
        <title>A high-quality genome assembly for Dillenia turbinata (Dilleniales).</title>
        <authorList>
            <person name="Chanderbali A."/>
        </authorList>
    </citation>
    <scope>NUCLEOTIDE SEQUENCE [LARGE SCALE GENOMIC DNA]</scope>
    <source>
        <strain evidence="5">LSX21</strain>
        <tissue evidence="5">Leaf</tissue>
    </source>
</reference>
<evidence type="ECO:0000256" key="2">
    <source>
        <dbReference type="ARBA" id="ARBA00022704"/>
    </source>
</evidence>
<name>A0AAN8URF2_9MAGN</name>
<organism evidence="5 6">
    <name type="scientific">Dillenia turbinata</name>
    <dbReference type="NCBI Taxonomy" id="194707"/>
    <lineage>
        <taxon>Eukaryota</taxon>
        <taxon>Viridiplantae</taxon>
        <taxon>Streptophyta</taxon>
        <taxon>Embryophyta</taxon>
        <taxon>Tracheophyta</taxon>
        <taxon>Spermatophyta</taxon>
        <taxon>Magnoliopsida</taxon>
        <taxon>eudicotyledons</taxon>
        <taxon>Gunneridae</taxon>
        <taxon>Pentapetalae</taxon>
        <taxon>Dilleniales</taxon>
        <taxon>Dilleniaceae</taxon>
        <taxon>Dillenia</taxon>
    </lineage>
</organism>
<keyword evidence="2" id="KW-0789">Thiol protease inhibitor</keyword>
<evidence type="ECO:0000313" key="6">
    <source>
        <dbReference type="Proteomes" id="UP001370490"/>
    </source>
</evidence>
<dbReference type="AlphaFoldDB" id="A0AAN8URF2"/>
<comment type="caution">
    <text evidence="5">The sequence shown here is derived from an EMBL/GenBank/DDBJ whole genome shotgun (WGS) entry which is preliminary data.</text>
</comment>
<dbReference type="PANTHER" id="PTHR47364:SF2">
    <property type="entry name" value="CYSTEINE PROTEINASE INHIBITOR 5"/>
    <property type="match status" value="1"/>
</dbReference>
<evidence type="ECO:0000313" key="5">
    <source>
        <dbReference type="EMBL" id="KAK6919164.1"/>
    </source>
</evidence>
<sequence length="123" mass="13749">MVRFQVLVSILVPLVLLLGISATTEGPWITIHDLNDPRVIDIAKFAVSELNKKISPGGLEFKSVDQGWSQLGRIGGFISHTNFKLDITTLRQDASVHKYEVIVLELTDARNFMSLSSYKELHV</sequence>
<dbReference type="InterPro" id="IPR000010">
    <property type="entry name" value="Cystatin_dom"/>
</dbReference>